<name>A0A172YAF7_9GAMM</name>
<feature type="domain" description="SAF" evidence="1">
    <location>
        <begin position="377"/>
        <end position="446"/>
    </location>
</feature>
<dbReference type="Pfam" id="PF08666">
    <property type="entry name" value="SAF"/>
    <property type="match status" value="1"/>
</dbReference>
<dbReference type="RefSeq" id="WP_064121202.1">
    <property type="nucleotide sequence ID" value="NZ_CP015243.1"/>
</dbReference>
<dbReference type="EMBL" id="CP015243">
    <property type="protein sequence ID" value="ANF56209.1"/>
    <property type="molecule type" value="Genomic_DNA"/>
</dbReference>
<evidence type="ECO:0000313" key="3">
    <source>
        <dbReference type="Proteomes" id="UP000077875"/>
    </source>
</evidence>
<reference evidence="2 3" key="1">
    <citation type="submission" date="2016-04" db="EMBL/GenBank/DDBJ databases">
        <title>Complete Genome Sequence of Halotalea alkalilenta IHB B 13600.</title>
        <authorList>
            <person name="Swarnkar M.K."/>
            <person name="Sharma A."/>
            <person name="Kaushal K."/>
            <person name="Soni R."/>
            <person name="Rana S."/>
            <person name="Singh A.K."/>
            <person name="Gulati A."/>
        </authorList>
    </citation>
    <scope>NUCLEOTIDE SEQUENCE [LARGE SCALE GENOMIC DNA]</scope>
    <source>
        <strain evidence="2 3">IHB B 13600</strain>
    </source>
</reference>
<keyword evidence="2" id="KW-0282">Flagellum</keyword>
<evidence type="ECO:0000313" key="2">
    <source>
        <dbReference type="EMBL" id="ANF56209.1"/>
    </source>
</evidence>
<evidence type="ECO:0000259" key="1">
    <source>
        <dbReference type="SMART" id="SM00858"/>
    </source>
</evidence>
<dbReference type="PANTHER" id="PTHR37850">
    <property type="entry name" value="STRU PROTEIN"/>
    <property type="match status" value="1"/>
</dbReference>
<dbReference type="InterPro" id="IPR048423">
    <property type="entry name" value="DRL_cat"/>
</dbReference>
<dbReference type="SMART" id="SM00858">
    <property type="entry name" value="SAF"/>
    <property type="match status" value="1"/>
</dbReference>
<keyword evidence="2" id="KW-0966">Cell projection</keyword>
<organism evidence="2 3">
    <name type="scientific">Halotalea alkalilenta</name>
    <dbReference type="NCBI Taxonomy" id="376489"/>
    <lineage>
        <taxon>Bacteria</taxon>
        <taxon>Pseudomonadati</taxon>
        <taxon>Pseudomonadota</taxon>
        <taxon>Gammaproteobacteria</taxon>
        <taxon>Oceanospirillales</taxon>
        <taxon>Halomonadaceae</taxon>
        <taxon>Halotalea</taxon>
    </lineage>
</organism>
<keyword evidence="2" id="KW-0969">Cilium</keyword>
<proteinExistence type="predicted"/>
<keyword evidence="3" id="KW-1185">Reference proteome</keyword>
<dbReference type="SUPFAM" id="SSF51735">
    <property type="entry name" value="NAD(P)-binding Rossmann-fold domains"/>
    <property type="match status" value="1"/>
</dbReference>
<accession>A0A172YAF7</accession>
<sequence length="473" mass="50743">MNLEHYFDHGDSSRGERVVEACVVGSGGFGRSLLVHAPRVPGLDARVAVDLDLDTAVAALRAAGRPLDQIHVCREPTEARRAWDAGHCVVTDSLAMALSLPFDMVVEATGQPEAGARHAVLAIEAGRHLALASKEVDSVVGPMLAEMARERGCIVTPVDGDQPSLLLGLISWAERVGLEVISAGKASEYDFIYDPCARTLECDGRRIDASGLDTLWQRGGQPLAEWLAARAQLAAALPQRAVPDLCELGLVANHSALVPDQPSLHCPIARLGEVADIFERRELGGLLAGEGRIDVFNCLRRVDEFSPAGGVFVNVRCHDRESWRMLAAKGHLVARDGNAATILLPRHLLGLEVATSLFEAVLNGVSSGARVPKPRFDLVGIAERDLPAGTALTAHGHHHTIDHLRPALVPAAALAEEAPLPFYLAATGRLRRAVAAGEPIRGGDVELDETSMLWRLRHQQDARFLACADTRYA</sequence>
<dbReference type="Gene3D" id="3.40.50.720">
    <property type="entry name" value="NAD(P)-binding Rossmann-like Domain"/>
    <property type="match status" value="1"/>
</dbReference>
<dbReference type="STRING" id="376489.A5892_00985"/>
<dbReference type="AlphaFoldDB" id="A0A172YAF7"/>
<protein>
    <submittedName>
        <fullName evidence="2">Flagellar biosynthesis protein FlgA</fullName>
    </submittedName>
</protein>
<dbReference type="KEGG" id="haa:A5892_00985"/>
<dbReference type="Proteomes" id="UP000077875">
    <property type="component" value="Chromosome"/>
</dbReference>
<dbReference type="PANTHER" id="PTHR37850:SF3">
    <property type="entry name" value="BLR7815 PROTEIN"/>
    <property type="match status" value="1"/>
</dbReference>
<gene>
    <name evidence="2" type="ORF">A5892_00985</name>
</gene>
<dbReference type="InterPro" id="IPR036291">
    <property type="entry name" value="NAD(P)-bd_dom_sf"/>
</dbReference>
<dbReference type="Pfam" id="PF21135">
    <property type="entry name" value="DRL_cat"/>
    <property type="match status" value="1"/>
</dbReference>
<dbReference type="InterPro" id="IPR013974">
    <property type="entry name" value="SAF"/>
</dbReference>